<dbReference type="OrthoDB" id="4796901at2759"/>
<keyword evidence="3" id="KW-1185">Reference proteome</keyword>
<sequence length="518" mass="57921">MANSNDDNSDFTRRKDRLFAEYTAFFADDSRPEDTACRLQLDALENLLKGFKDDNMNNTYLQETCNFLSHPWSKLDPSLSSLLDWDKRSVLLERIEATASQNFAEFYTPDRFTPRVWAVFMSATTAELQDYLDRLQSKTDRDWSDFANVMYRLDDTVPTLLEAGLKKIREHGSKKQDLPETPPQYSATTTPLRGGKRTLVTTTELPKARRTSMNKSSPRGHGAPGDASATPLSATPLSATPLSATPLPATPLSASQKDKSTAGRSEASKYQTRKRDGAKCVIMKSGVGQIAHAFAYSAIKHKGRLDSPLDALASVYGPEKIAAIRAALGGNLDVPANMVYLNYVPHQLWDKVRLGFRPIERLFNHEGIVNGIRLRLFVFSKSKLHKEYLPKFQWKPSLVQDLSEIFEESDSSLDFLMVSSKTQRIIRNGYEFDITADDPKYAPNWDIYDLMWRLSLMGVILGAGEVPDQTVPEPKQDPDGQLAPISQEPETDAVIEAVIDRLEDIVNQSDGAKEDTAS</sequence>
<feature type="compositionally biased region" description="Low complexity" evidence="1">
    <location>
        <begin position="227"/>
        <end position="255"/>
    </location>
</feature>
<proteinExistence type="predicted"/>
<comment type="caution">
    <text evidence="2">The sequence shown here is derived from an EMBL/GenBank/DDBJ whole genome shotgun (WGS) entry which is preliminary data.</text>
</comment>
<name>A0A8H3ZNI6_9PEZI</name>
<feature type="region of interest" description="Disordered" evidence="1">
    <location>
        <begin position="467"/>
        <end position="489"/>
    </location>
</feature>
<gene>
    <name evidence="2" type="ORF">GQ607_014701</name>
</gene>
<evidence type="ECO:0000256" key="1">
    <source>
        <dbReference type="SAM" id="MobiDB-lite"/>
    </source>
</evidence>
<evidence type="ECO:0000313" key="2">
    <source>
        <dbReference type="EMBL" id="KAF0318085.1"/>
    </source>
</evidence>
<feature type="region of interest" description="Disordered" evidence="1">
    <location>
        <begin position="171"/>
        <end position="274"/>
    </location>
</feature>
<protein>
    <submittedName>
        <fullName evidence="2">Integral membrane protein</fullName>
    </submittedName>
</protein>
<reference evidence="2 3" key="1">
    <citation type="submission" date="2019-12" db="EMBL/GenBank/DDBJ databases">
        <title>A genome sequence resource for the geographically widespread anthracnose pathogen Colletotrichum asianum.</title>
        <authorList>
            <person name="Meng Y."/>
        </authorList>
    </citation>
    <scope>NUCLEOTIDE SEQUENCE [LARGE SCALE GENOMIC DNA]</scope>
    <source>
        <strain evidence="2 3">ICMP 18580</strain>
    </source>
</reference>
<dbReference type="AlphaFoldDB" id="A0A8H3ZNI6"/>
<organism evidence="2 3">
    <name type="scientific">Colletotrichum asianum</name>
    <dbReference type="NCBI Taxonomy" id="702518"/>
    <lineage>
        <taxon>Eukaryota</taxon>
        <taxon>Fungi</taxon>
        <taxon>Dikarya</taxon>
        <taxon>Ascomycota</taxon>
        <taxon>Pezizomycotina</taxon>
        <taxon>Sordariomycetes</taxon>
        <taxon>Hypocreomycetidae</taxon>
        <taxon>Glomerellales</taxon>
        <taxon>Glomerellaceae</taxon>
        <taxon>Colletotrichum</taxon>
        <taxon>Colletotrichum gloeosporioides species complex</taxon>
    </lineage>
</organism>
<evidence type="ECO:0000313" key="3">
    <source>
        <dbReference type="Proteomes" id="UP000434172"/>
    </source>
</evidence>
<dbReference type="EMBL" id="WOWK01000116">
    <property type="protein sequence ID" value="KAF0318085.1"/>
    <property type="molecule type" value="Genomic_DNA"/>
</dbReference>
<dbReference type="Proteomes" id="UP000434172">
    <property type="component" value="Unassembled WGS sequence"/>
</dbReference>
<accession>A0A8H3ZNI6</accession>